<dbReference type="PANTHER" id="PTHR42941:SF1">
    <property type="entry name" value="SLL1037 PROTEIN"/>
    <property type="match status" value="1"/>
</dbReference>
<dbReference type="EMBL" id="LPXN01000039">
    <property type="protein sequence ID" value="KZD12265.1"/>
    <property type="molecule type" value="Genomic_DNA"/>
</dbReference>
<keyword evidence="3" id="KW-1185">Reference proteome</keyword>
<dbReference type="Pfam" id="PF16868">
    <property type="entry name" value="NMT1_3"/>
    <property type="match status" value="1"/>
</dbReference>
<evidence type="ECO:0000313" key="3">
    <source>
        <dbReference type="Proteomes" id="UP000076400"/>
    </source>
</evidence>
<dbReference type="AlphaFoldDB" id="A0A154WFM4"/>
<dbReference type="RefSeq" id="WP_067552803.1">
    <property type="nucleotide sequence ID" value="NZ_LPXN01000039.1"/>
</dbReference>
<accession>A0A154WFM4</accession>
<sequence length="387" mass="42012">MKPIQYKALLCAALLAGVAGVAPAQAQSKIELPSTLAWTAYDVGSGGYNQAVAIGGALKRNAEVNLRVLPGKNDISRQVPLREGKVHFSATGLGASFYAQEGVYEFGEKNWGPQEVALLMASNSDGGLSIGAAGDLGIKTVADLKGKRVAWVVGSPSLNENNTAILSYAGLTWDDVKKVEFSGFGASWDGIINGQVDAAFASTTSGKAYQLENSPRGLVWPTLPHGDKAGWDRVQEKAPFFVPIMATEGAAMSKDKPWEGATYPYPILLSYKSQDEKLVYNMTRAMIDYFPDYKGGAPGIDGWALDRQILKWVVPYHPGAVKVFKEKGVWTDDMQAHNDKLFERQKVLKTAWAKMKDVDAGDKEAFEKKWMAARNAALKEAGFNPIW</sequence>
<comment type="caution">
    <text evidence="2">The sequence shown here is derived from an EMBL/GenBank/DDBJ whole genome shotgun (WGS) entry which is preliminary data.</text>
</comment>
<dbReference type="InterPro" id="IPR011852">
    <property type="entry name" value="TRAP_TAXI"/>
</dbReference>
<dbReference type="Gene3D" id="3.40.190.10">
    <property type="entry name" value="Periplasmic binding protein-like II"/>
    <property type="match status" value="2"/>
</dbReference>
<name>A0A154WFM4_9PROT</name>
<keyword evidence="1" id="KW-0732">Signal</keyword>
<organism evidence="2 3">
    <name type="scientific">Oceanibaculum pacificum</name>
    <dbReference type="NCBI Taxonomy" id="580166"/>
    <lineage>
        <taxon>Bacteria</taxon>
        <taxon>Pseudomonadati</taxon>
        <taxon>Pseudomonadota</taxon>
        <taxon>Alphaproteobacteria</taxon>
        <taxon>Rhodospirillales</taxon>
        <taxon>Oceanibaculaceae</taxon>
        <taxon>Oceanibaculum</taxon>
    </lineage>
</organism>
<proteinExistence type="predicted"/>
<feature type="signal peptide" evidence="1">
    <location>
        <begin position="1"/>
        <end position="26"/>
    </location>
</feature>
<dbReference type="NCBIfam" id="TIGR02122">
    <property type="entry name" value="TRAP_TAXI"/>
    <property type="match status" value="1"/>
</dbReference>
<dbReference type="OrthoDB" id="9776669at2"/>
<dbReference type="STRING" id="580166.AUP43_16905"/>
<protein>
    <submittedName>
        <fullName evidence="2">C4-dicarboxylate ABC transporter</fullName>
    </submittedName>
</protein>
<dbReference type="SUPFAM" id="SSF53850">
    <property type="entry name" value="Periplasmic binding protein-like II"/>
    <property type="match status" value="1"/>
</dbReference>
<feature type="chain" id="PRO_5007602411" evidence="1">
    <location>
        <begin position="27"/>
        <end position="387"/>
    </location>
</feature>
<dbReference type="PANTHER" id="PTHR42941">
    <property type="entry name" value="SLL1037 PROTEIN"/>
    <property type="match status" value="1"/>
</dbReference>
<gene>
    <name evidence="2" type="ORF">AUP43_16905</name>
</gene>
<reference evidence="2 3" key="1">
    <citation type="submission" date="2015-12" db="EMBL/GenBank/DDBJ databases">
        <title>Genome sequence of Oceanibaculum pacificum MCCC 1A02656.</title>
        <authorList>
            <person name="Lu L."/>
            <person name="Lai Q."/>
            <person name="Shao Z."/>
            <person name="Qian P."/>
        </authorList>
    </citation>
    <scope>NUCLEOTIDE SEQUENCE [LARGE SCALE GENOMIC DNA]</scope>
    <source>
        <strain evidence="2 3">MCCC 1A02656</strain>
    </source>
</reference>
<dbReference type="Proteomes" id="UP000076400">
    <property type="component" value="Unassembled WGS sequence"/>
</dbReference>
<evidence type="ECO:0000256" key="1">
    <source>
        <dbReference type="SAM" id="SignalP"/>
    </source>
</evidence>
<evidence type="ECO:0000313" key="2">
    <source>
        <dbReference type="EMBL" id="KZD12265.1"/>
    </source>
</evidence>